<comment type="similarity">
    <text evidence="1">Belongs to the methyltransferase superfamily. LaeA methyltransferase family.</text>
</comment>
<feature type="compositionally biased region" description="Acidic residues" evidence="2">
    <location>
        <begin position="30"/>
        <end position="44"/>
    </location>
</feature>
<feature type="compositionally biased region" description="Polar residues" evidence="2">
    <location>
        <begin position="1"/>
        <end position="13"/>
    </location>
</feature>
<dbReference type="CDD" id="cd02440">
    <property type="entry name" value="AdoMet_MTases"/>
    <property type="match status" value="1"/>
</dbReference>
<dbReference type="OrthoDB" id="2013972at2759"/>
<dbReference type="SUPFAM" id="SSF53335">
    <property type="entry name" value="S-adenosyl-L-methionine-dependent methyltransferases"/>
    <property type="match status" value="1"/>
</dbReference>
<organism evidence="3 4">
    <name type="scientific">Stachybotrys chartarum (strain CBS 109288 / IBT 7711)</name>
    <name type="common">Toxic black mold</name>
    <name type="synonym">Stilbospora chartarum</name>
    <dbReference type="NCBI Taxonomy" id="1280523"/>
    <lineage>
        <taxon>Eukaryota</taxon>
        <taxon>Fungi</taxon>
        <taxon>Dikarya</taxon>
        <taxon>Ascomycota</taxon>
        <taxon>Pezizomycotina</taxon>
        <taxon>Sordariomycetes</taxon>
        <taxon>Hypocreomycetidae</taxon>
        <taxon>Hypocreales</taxon>
        <taxon>Stachybotryaceae</taxon>
        <taxon>Stachybotrys</taxon>
    </lineage>
</organism>
<dbReference type="PANTHER" id="PTHR43591">
    <property type="entry name" value="METHYLTRANSFERASE"/>
    <property type="match status" value="1"/>
</dbReference>
<gene>
    <name evidence="3" type="ORF">S7711_10254</name>
</gene>
<dbReference type="GO" id="GO:0008168">
    <property type="term" value="F:methyltransferase activity"/>
    <property type="evidence" value="ECO:0007669"/>
    <property type="project" value="TreeGrafter"/>
</dbReference>
<dbReference type="Pfam" id="PF13489">
    <property type="entry name" value="Methyltransf_23"/>
    <property type="match status" value="1"/>
</dbReference>
<evidence type="ECO:0000313" key="4">
    <source>
        <dbReference type="Proteomes" id="UP000028045"/>
    </source>
</evidence>
<dbReference type="Proteomes" id="UP000028045">
    <property type="component" value="Unassembled WGS sequence"/>
</dbReference>
<dbReference type="PANTHER" id="PTHR43591:SF24">
    <property type="entry name" value="2-METHOXY-6-POLYPRENYL-1,4-BENZOQUINOL METHYLASE, MITOCHONDRIAL"/>
    <property type="match status" value="1"/>
</dbReference>
<evidence type="ECO:0000256" key="1">
    <source>
        <dbReference type="ARBA" id="ARBA00038158"/>
    </source>
</evidence>
<dbReference type="InterPro" id="IPR029063">
    <property type="entry name" value="SAM-dependent_MTases_sf"/>
</dbReference>
<proteinExistence type="inferred from homology"/>
<evidence type="ECO:0000313" key="3">
    <source>
        <dbReference type="EMBL" id="KEY63923.1"/>
    </source>
</evidence>
<dbReference type="Gene3D" id="3.40.50.150">
    <property type="entry name" value="Vaccinia Virus protein VP39"/>
    <property type="match status" value="1"/>
</dbReference>
<feature type="compositionally biased region" description="Polar residues" evidence="2">
    <location>
        <begin position="45"/>
        <end position="54"/>
    </location>
</feature>
<name>A0A084AF44_STACB</name>
<keyword evidence="4" id="KW-1185">Reference proteome</keyword>
<dbReference type="HOGENOM" id="CLU_010595_4_0_1"/>
<feature type="region of interest" description="Disordered" evidence="2">
    <location>
        <begin position="1"/>
        <end position="57"/>
    </location>
</feature>
<evidence type="ECO:0000256" key="2">
    <source>
        <dbReference type="SAM" id="MobiDB-lite"/>
    </source>
</evidence>
<dbReference type="AlphaFoldDB" id="A0A084AF44"/>
<evidence type="ECO:0008006" key="5">
    <source>
        <dbReference type="Google" id="ProtNLM"/>
    </source>
</evidence>
<accession>A0A084AF44</accession>
<dbReference type="EMBL" id="KL649618">
    <property type="protein sequence ID" value="KEY63923.1"/>
    <property type="molecule type" value="Genomic_DNA"/>
</dbReference>
<protein>
    <recommendedName>
        <fullName evidence="5">Methyltransferase domain-containing protein</fullName>
    </recommendedName>
</protein>
<sequence>MFPSWSGQMSLPSDSREPMAQRCPPRGPSDTDDDQGKDESDGDDVTSNYSSVSEDTVPPIRAYGHTYYGDGRFFFPNDASEARRLALQHELFKLCLGGQLTAARLPDGVPLDVLDVGSGTGQWACELGQAFPRADVLGIDVTSALMPKDVPPNVTFEIADATDAWPPRRYDLVHMSNLVGGGIRDWRALLRTAFAHLKPGGQLEFTELRPRFFDVAPEHADLPAGATPQIGAACVAFERVFEDACARVGLDMDPSPRVPAWLAEVGAQGIRERGDWVPVKSWGHDPVSRRKGAILSEMIECGLENWVLMLFGVCGWEEAATRALLERVKEETRDPLLRSYVKVTFITARKPLEDDEGG</sequence>
<reference evidence="3 4" key="1">
    <citation type="journal article" date="2014" name="BMC Genomics">
        <title>Comparative genome sequencing reveals chemotype-specific gene clusters in the toxigenic black mold Stachybotrys.</title>
        <authorList>
            <person name="Semeiks J."/>
            <person name="Borek D."/>
            <person name="Otwinowski Z."/>
            <person name="Grishin N.V."/>
        </authorList>
    </citation>
    <scope>NUCLEOTIDE SEQUENCE [LARGE SCALE GENOMIC DNA]</scope>
    <source>
        <strain evidence="4">CBS 109288 / IBT 7711</strain>
    </source>
</reference>